<evidence type="ECO:0000313" key="12">
    <source>
        <dbReference type="Proteomes" id="UP000062260"/>
    </source>
</evidence>
<comment type="function">
    <text evidence="10">One of several proteins that assist in the late maturation steps of the functional core of the 30S ribosomal subunit. Helps release RbfA from mature subunits. May play a role in the assembly of ribosomal proteins into the subunit. Circularly permuted GTPase that catalyzes slow GTP hydrolysis, GTPase activity is stimulated by the 30S ribosomal subunit.</text>
</comment>
<dbReference type="GO" id="GO:0005525">
    <property type="term" value="F:GTP binding"/>
    <property type="evidence" value="ECO:0007669"/>
    <property type="project" value="UniProtKB-UniRule"/>
</dbReference>
<comment type="subcellular location">
    <subcellularLocation>
        <location evidence="10">Cytoplasm</location>
    </subcellularLocation>
</comment>
<dbReference type="GO" id="GO:0046872">
    <property type="term" value="F:metal ion binding"/>
    <property type="evidence" value="ECO:0007669"/>
    <property type="project" value="UniProtKB-KW"/>
</dbReference>
<dbReference type="GO" id="GO:0003924">
    <property type="term" value="F:GTPase activity"/>
    <property type="evidence" value="ECO:0007669"/>
    <property type="project" value="UniProtKB-UniRule"/>
</dbReference>
<feature type="binding site" evidence="10">
    <location>
        <position position="267"/>
    </location>
    <ligand>
        <name>Zn(2+)</name>
        <dbReference type="ChEBI" id="CHEBI:29105"/>
    </ligand>
</feature>
<reference evidence="11 12" key="1">
    <citation type="journal article" date="2016" name="Genome Announc.">
        <title>Complete Genome Sequences of Aerococcus christensenii CCUG 28831T, Aerococcus sanguinicola CCUG 43001T, Aerococcus urinae CCUG 36881T, Aerococcus urinaeequi CCUG 28094T, Aerococcus urinaehominis CCUG 42038 BT, and Aerococcus viridans CCUG 4311T.</title>
        <authorList>
            <person name="Carkaci D."/>
            <person name="Dargis R."/>
            <person name="Nielsen X.C."/>
            <person name="Skovgaard O."/>
            <person name="Fuursted K."/>
            <person name="Christensen J.J."/>
        </authorList>
    </citation>
    <scope>NUCLEOTIDE SEQUENCE [LARGE SCALE GENOMIC DNA]</scope>
    <source>
        <strain evidence="11 12">CCUG42038B</strain>
    </source>
</reference>
<dbReference type="GO" id="GO:0019843">
    <property type="term" value="F:rRNA binding"/>
    <property type="evidence" value="ECO:0007669"/>
    <property type="project" value="UniProtKB-KW"/>
</dbReference>
<dbReference type="InterPro" id="IPR004881">
    <property type="entry name" value="Ribosome_biogen_GTPase_RsgA"/>
</dbReference>
<dbReference type="CDD" id="cd04466">
    <property type="entry name" value="S1_YloQ_GTPase"/>
    <property type="match status" value="1"/>
</dbReference>
<evidence type="ECO:0000256" key="1">
    <source>
        <dbReference type="ARBA" id="ARBA00022490"/>
    </source>
</evidence>
<sequence>MQEKEQVYQGQVEKALSGFYYIRSQADGQIYQTRARGQFRNTNTKPLVGDYVDFIKTEGDQGYLVAIHDRKNALVRPAVANVDLAFLVCSVVEPQISPKLIDRYLVYLESLAIQPLIYFSKLDLLNQSDYADYLLARRLYESVGYQVFDNLDAHERLDELASLTQDQLMVVVGQSGVGKSTFLNQVLPELALETGAVSQALGRGRHTTRHVELHHLLGGQIVDTPGFSSISFDHLDKRDLASCFPEMRDLAPYCKFRECTHIPEPKCAVKAGLVEGTISQERYDSYLQLFEEISQIKPDYR</sequence>
<dbReference type="PANTHER" id="PTHR32120">
    <property type="entry name" value="SMALL RIBOSOMAL SUBUNIT BIOGENESIS GTPASE RSGA"/>
    <property type="match status" value="1"/>
</dbReference>
<keyword evidence="2 10" id="KW-0690">Ribosome biogenesis</keyword>
<dbReference type="InterPro" id="IPR031944">
    <property type="entry name" value="RsgA_N"/>
</dbReference>
<evidence type="ECO:0000313" key="11">
    <source>
        <dbReference type="EMBL" id="AMB98972.1"/>
    </source>
</evidence>
<keyword evidence="3 10" id="KW-0479">Metal-binding</keyword>
<dbReference type="EC" id="3.6.1.-" evidence="10"/>
<dbReference type="InterPro" id="IPR010914">
    <property type="entry name" value="RsgA_GTPase_dom"/>
</dbReference>
<organism evidence="11 12">
    <name type="scientific">Aerococcus urinaehominis</name>
    <dbReference type="NCBI Taxonomy" id="128944"/>
    <lineage>
        <taxon>Bacteria</taxon>
        <taxon>Bacillati</taxon>
        <taxon>Bacillota</taxon>
        <taxon>Bacilli</taxon>
        <taxon>Lactobacillales</taxon>
        <taxon>Aerococcaceae</taxon>
        <taxon>Aerococcus</taxon>
    </lineage>
</organism>
<keyword evidence="4 10" id="KW-0699">rRNA-binding</keyword>
<keyword evidence="9 10" id="KW-0342">GTP-binding</keyword>
<proteinExistence type="inferred from homology"/>
<dbReference type="Pfam" id="PF16745">
    <property type="entry name" value="RsgA_N"/>
    <property type="match status" value="1"/>
</dbReference>
<dbReference type="PANTHER" id="PTHR32120:SF11">
    <property type="entry name" value="SMALL RIBOSOMAL SUBUNIT BIOGENESIS GTPASE RSGA 1, MITOCHONDRIAL-RELATED"/>
    <property type="match status" value="1"/>
</dbReference>
<keyword evidence="8 10" id="KW-0694">RNA-binding</keyword>
<comment type="cofactor">
    <cofactor evidence="10">
        <name>Zn(2+)</name>
        <dbReference type="ChEBI" id="CHEBI:29105"/>
    </cofactor>
    <text evidence="10">Binds 1 zinc ion per subunit.</text>
</comment>
<dbReference type="PROSITE" id="PS51721">
    <property type="entry name" value="G_CP"/>
    <property type="match status" value="1"/>
</dbReference>
<dbReference type="Gene3D" id="2.40.50.140">
    <property type="entry name" value="Nucleic acid-binding proteins"/>
    <property type="match status" value="1"/>
</dbReference>
<dbReference type="GO" id="GO:0005737">
    <property type="term" value="C:cytoplasm"/>
    <property type="evidence" value="ECO:0007669"/>
    <property type="project" value="UniProtKB-SubCell"/>
</dbReference>
<evidence type="ECO:0000256" key="10">
    <source>
        <dbReference type="HAMAP-Rule" id="MF_01820"/>
    </source>
</evidence>
<dbReference type="AlphaFoldDB" id="A0A0X8FKH3"/>
<dbReference type="KEGG" id="auh:AWM75_02705"/>
<accession>A0A0X8FKH3</accession>
<gene>
    <name evidence="10" type="primary">rsgA</name>
    <name evidence="11" type="ORF">AWM75_02705</name>
</gene>
<dbReference type="InterPro" id="IPR027417">
    <property type="entry name" value="P-loop_NTPase"/>
</dbReference>
<evidence type="ECO:0000256" key="2">
    <source>
        <dbReference type="ARBA" id="ARBA00022517"/>
    </source>
</evidence>
<dbReference type="SUPFAM" id="SSF52540">
    <property type="entry name" value="P-loop containing nucleoside triphosphate hydrolases"/>
    <property type="match status" value="1"/>
</dbReference>
<dbReference type="GO" id="GO:0042274">
    <property type="term" value="P:ribosomal small subunit biogenesis"/>
    <property type="evidence" value="ECO:0007669"/>
    <property type="project" value="UniProtKB-UniRule"/>
</dbReference>
<evidence type="ECO:0000256" key="4">
    <source>
        <dbReference type="ARBA" id="ARBA00022730"/>
    </source>
</evidence>
<dbReference type="NCBIfam" id="TIGR00157">
    <property type="entry name" value="ribosome small subunit-dependent GTPase A"/>
    <property type="match status" value="1"/>
</dbReference>
<dbReference type="Gene3D" id="3.40.50.300">
    <property type="entry name" value="P-loop containing nucleotide triphosphate hydrolases"/>
    <property type="match status" value="1"/>
</dbReference>
<evidence type="ECO:0000256" key="7">
    <source>
        <dbReference type="ARBA" id="ARBA00022833"/>
    </source>
</evidence>
<dbReference type="Gene3D" id="1.10.40.50">
    <property type="entry name" value="Probable gtpase engc, domain 3"/>
    <property type="match status" value="1"/>
</dbReference>
<dbReference type="HAMAP" id="MF_01820">
    <property type="entry name" value="GTPase_RsgA"/>
    <property type="match status" value="1"/>
</dbReference>
<dbReference type="RefSeq" id="WP_067977922.1">
    <property type="nucleotide sequence ID" value="NZ_CP014163.1"/>
</dbReference>
<evidence type="ECO:0000256" key="5">
    <source>
        <dbReference type="ARBA" id="ARBA00022741"/>
    </source>
</evidence>
<keyword evidence="5 10" id="KW-0547">Nucleotide-binding</keyword>
<keyword evidence="1 10" id="KW-0963">Cytoplasm</keyword>
<feature type="binding site" evidence="10">
    <location>
        <position position="259"/>
    </location>
    <ligand>
        <name>Zn(2+)</name>
        <dbReference type="ChEBI" id="CHEBI:29105"/>
    </ligand>
</feature>
<feature type="binding site" evidence="10">
    <location>
        <begin position="173"/>
        <end position="181"/>
    </location>
    <ligand>
        <name>GTP</name>
        <dbReference type="ChEBI" id="CHEBI:37565"/>
    </ligand>
</feature>
<protein>
    <recommendedName>
        <fullName evidence="10">Small ribosomal subunit biogenesis GTPase RsgA</fullName>
        <ecNumber evidence="10">3.6.1.-</ecNumber>
    </recommendedName>
</protein>
<dbReference type="SUPFAM" id="SSF50249">
    <property type="entry name" value="Nucleic acid-binding proteins"/>
    <property type="match status" value="1"/>
</dbReference>
<feature type="binding site" evidence="10">
    <location>
        <begin position="120"/>
        <end position="123"/>
    </location>
    <ligand>
        <name>GTP</name>
        <dbReference type="ChEBI" id="CHEBI:37565"/>
    </ligand>
</feature>
<keyword evidence="7 10" id="KW-0862">Zinc</keyword>
<evidence type="ECO:0000256" key="9">
    <source>
        <dbReference type="ARBA" id="ARBA00023134"/>
    </source>
</evidence>
<dbReference type="CDD" id="cd01854">
    <property type="entry name" value="YjeQ_EngC"/>
    <property type="match status" value="1"/>
</dbReference>
<reference evidence="12" key="2">
    <citation type="submission" date="2016-01" db="EMBL/GenBank/DDBJ databases">
        <title>Six Aerococcus type strain genome sequencing and assembly using PacBio and Illumina Hiseq.</title>
        <authorList>
            <person name="Carkaci D."/>
            <person name="Dargis R."/>
            <person name="Nielsen X.C."/>
            <person name="Skovgaard O."/>
            <person name="Fuursted K."/>
            <person name="Christensen J.J."/>
        </authorList>
    </citation>
    <scope>NUCLEOTIDE SEQUENCE [LARGE SCALE GENOMIC DNA]</scope>
    <source>
        <strain evidence="12">CCUG42038B</strain>
    </source>
</reference>
<dbReference type="InterPro" id="IPR030378">
    <property type="entry name" value="G_CP_dom"/>
</dbReference>
<comment type="similarity">
    <text evidence="10">Belongs to the TRAFAC class YlqF/YawG GTPase family. RsgA subfamily.</text>
</comment>
<keyword evidence="6 10" id="KW-0378">Hydrolase</keyword>
<evidence type="ECO:0000256" key="3">
    <source>
        <dbReference type="ARBA" id="ARBA00022723"/>
    </source>
</evidence>
<dbReference type="Pfam" id="PF03193">
    <property type="entry name" value="RsgA_GTPase"/>
    <property type="match status" value="1"/>
</dbReference>
<dbReference type="Proteomes" id="UP000062260">
    <property type="component" value="Chromosome"/>
</dbReference>
<name>A0A0X8FKH3_9LACT</name>
<dbReference type="STRING" id="128944.AWM75_02705"/>
<dbReference type="EMBL" id="CP014163">
    <property type="protein sequence ID" value="AMB98972.1"/>
    <property type="molecule type" value="Genomic_DNA"/>
</dbReference>
<feature type="binding site" evidence="10">
    <location>
        <position position="261"/>
    </location>
    <ligand>
        <name>Zn(2+)</name>
        <dbReference type="ChEBI" id="CHEBI:29105"/>
    </ligand>
</feature>
<evidence type="ECO:0000256" key="8">
    <source>
        <dbReference type="ARBA" id="ARBA00022884"/>
    </source>
</evidence>
<dbReference type="InterPro" id="IPR012340">
    <property type="entry name" value="NA-bd_OB-fold"/>
</dbReference>
<feature type="binding site" evidence="10">
    <location>
        <position position="254"/>
    </location>
    <ligand>
        <name>Zn(2+)</name>
        <dbReference type="ChEBI" id="CHEBI:29105"/>
    </ligand>
</feature>
<evidence type="ECO:0000256" key="6">
    <source>
        <dbReference type="ARBA" id="ARBA00022801"/>
    </source>
</evidence>
<keyword evidence="12" id="KW-1185">Reference proteome</keyword>
<comment type="subunit">
    <text evidence="10">Monomer. Associates with 30S ribosomal subunit, binds 16S rRNA.</text>
</comment>
<dbReference type="PROSITE" id="PS50936">
    <property type="entry name" value="ENGC_GTPASE"/>
    <property type="match status" value="1"/>
</dbReference>
<dbReference type="OrthoDB" id="9809485at2"/>